<dbReference type="SMART" id="SM00220">
    <property type="entry name" value="S_TKc"/>
    <property type="match status" value="1"/>
</dbReference>
<dbReference type="SUPFAM" id="SSF56112">
    <property type="entry name" value="Protein kinase-like (PK-like)"/>
    <property type="match status" value="1"/>
</dbReference>
<dbReference type="PANTHER" id="PTHR44329:SF278">
    <property type="entry name" value="PROTEIN KINASE DOMAIN-CONTAINING PROTEIN"/>
    <property type="match status" value="1"/>
</dbReference>
<gene>
    <name evidence="14" type="primary">LOC116213111</name>
</gene>
<feature type="domain" description="ACT" evidence="12">
    <location>
        <begin position="143"/>
        <end position="225"/>
    </location>
</feature>
<reference evidence="13" key="1">
    <citation type="journal article" date="2020" name="Plant Biotechnol. J.">
        <title>The pomegranate (Punica granatum L.) draft genome dissects genetic divergence between soft- and hard-seeded cultivars.</title>
        <authorList>
            <person name="Luo X."/>
            <person name="Li H."/>
            <person name="Wu Z."/>
            <person name="Yao W."/>
            <person name="Zhao P."/>
            <person name="Cao D."/>
            <person name="Yu H."/>
            <person name="Li K."/>
            <person name="Poudel K."/>
            <person name="Zhao D."/>
            <person name="Zhang F."/>
            <person name="Xia X."/>
            <person name="Chen L."/>
            <person name="Wang Q."/>
            <person name="Jing D."/>
            <person name="Cao S."/>
        </authorList>
    </citation>
    <scope>NUCLEOTIDE SEQUENCE [LARGE SCALE GENOMIC DNA]</scope>
    <source>
        <strain evidence="13">cv. Tunisia</strain>
    </source>
</reference>
<evidence type="ECO:0000313" key="13">
    <source>
        <dbReference type="Proteomes" id="UP000515151"/>
    </source>
</evidence>
<dbReference type="GO" id="GO:0005524">
    <property type="term" value="F:ATP binding"/>
    <property type="evidence" value="ECO:0007669"/>
    <property type="project" value="UniProtKB-KW"/>
</dbReference>
<dbReference type="Gene3D" id="1.10.510.10">
    <property type="entry name" value="Transferase(Phosphotransferase) domain 1"/>
    <property type="match status" value="1"/>
</dbReference>
<evidence type="ECO:0000256" key="1">
    <source>
        <dbReference type="ARBA" id="ARBA00010507"/>
    </source>
</evidence>
<evidence type="ECO:0000256" key="3">
    <source>
        <dbReference type="ARBA" id="ARBA00022527"/>
    </source>
</evidence>
<keyword evidence="4" id="KW-0808">Transferase</keyword>
<dbReference type="GeneID" id="116213111"/>
<evidence type="ECO:0000259" key="12">
    <source>
        <dbReference type="PROSITE" id="PS51671"/>
    </source>
</evidence>
<dbReference type="InterPro" id="IPR045865">
    <property type="entry name" value="ACT-like_dom_sf"/>
</dbReference>
<evidence type="ECO:0000256" key="9">
    <source>
        <dbReference type="ARBA" id="ARBA00048679"/>
    </source>
</evidence>
<comment type="similarity">
    <text evidence="1">Belongs to the protein kinase superfamily. TKL Ser/Thr protein kinase family. RAF subfamily.</text>
</comment>
<dbReference type="InterPro" id="IPR011009">
    <property type="entry name" value="Kinase-like_dom_sf"/>
</dbReference>
<keyword evidence="3" id="KW-0723">Serine/threonine-protein kinase</keyword>
<dbReference type="Pfam" id="PF07714">
    <property type="entry name" value="PK_Tyr_Ser-Thr"/>
    <property type="match status" value="1"/>
</dbReference>
<dbReference type="InterPro" id="IPR001245">
    <property type="entry name" value="Ser-Thr/Tyr_kinase_cat_dom"/>
</dbReference>
<evidence type="ECO:0000256" key="10">
    <source>
        <dbReference type="SAM" id="MobiDB-lite"/>
    </source>
</evidence>
<dbReference type="OrthoDB" id="4062651at2759"/>
<dbReference type="Gene3D" id="3.30.200.20">
    <property type="entry name" value="Phosphorylase Kinase, domain 1"/>
    <property type="match status" value="1"/>
</dbReference>
<evidence type="ECO:0000259" key="11">
    <source>
        <dbReference type="PROSITE" id="PS50011"/>
    </source>
</evidence>
<dbReference type="PROSITE" id="PS00108">
    <property type="entry name" value="PROTEIN_KINASE_ST"/>
    <property type="match status" value="1"/>
</dbReference>
<feature type="region of interest" description="Disordered" evidence="10">
    <location>
        <begin position="1"/>
        <end position="26"/>
    </location>
</feature>
<dbReference type="FunFam" id="3.30.200.20:FF:000060">
    <property type="entry name" value="Serine/threonine-protein kinase isoform 1"/>
    <property type="match status" value="1"/>
</dbReference>
<dbReference type="PRINTS" id="PR00109">
    <property type="entry name" value="TYRKINASE"/>
</dbReference>
<comment type="catalytic activity">
    <reaction evidence="8">
        <text>L-threonyl-[protein] + ATP = O-phospho-L-threonyl-[protein] + ADP + H(+)</text>
        <dbReference type="Rhea" id="RHEA:46608"/>
        <dbReference type="Rhea" id="RHEA-COMP:11060"/>
        <dbReference type="Rhea" id="RHEA-COMP:11605"/>
        <dbReference type="ChEBI" id="CHEBI:15378"/>
        <dbReference type="ChEBI" id="CHEBI:30013"/>
        <dbReference type="ChEBI" id="CHEBI:30616"/>
        <dbReference type="ChEBI" id="CHEBI:61977"/>
        <dbReference type="ChEBI" id="CHEBI:456216"/>
        <dbReference type="EC" id="2.7.11.1"/>
    </reaction>
</comment>
<protein>
    <recommendedName>
        <fullName evidence="2">non-specific serine/threonine protein kinase</fullName>
        <ecNumber evidence="2">2.7.11.1</ecNumber>
    </recommendedName>
</protein>
<evidence type="ECO:0000256" key="5">
    <source>
        <dbReference type="ARBA" id="ARBA00022741"/>
    </source>
</evidence>
<dbReference type="PANTHER" id="PTHR44329">
    <property type="entry name" value="SERINE/THREONINE-PROTEIN KINASE TNNI3K-RELATED"/>
    <property type="match status" value="1"/>
</dbReference>
<keyword evidence="7" id="KW-0067">ATP-binding</keyword>
<reference evidence="14" key="2">
    <citation type="submission" date="2025-08" db="UniProtKB">
        <authorList>
            <consortium name="RefSeq"/>
        </authorList>
    </citation>
    <scope>IDENTIFICATION</scope>
    <source>
        <tissue evidence="14">Leaf</tissue>
    </source>
</reference>
<dbReference type="Proteomes" id="UP000515151">
    <property type="component" value="Chromosome 7"/>
</dbReference>
<feature type="domain" description="Protein kinase" evidence="11">
    <location>
        <begin position="250"/>
        <end position="504"/>
    </location>
</feature>
<dbReference type="SUPFAM" id="SSF55021">
    <property type="entry name" value="ACT-like"/>
    <property type="match status" value="1"/>
</dbReference>
<keyword evidence="13" id="KW-1185">Reference proteome</keyword>
<dbReference type="InterPro" id="IPR000719">
    <property type="entry name" value="Prot_kinase_dom"/>
</dbReference>
<dbReference type="InterPro" id="IPR002912">
    <property type="entry name" value="ACT_dom"/>
</dbReference>
<keyword evidence="5" id="KW-0547">Nucleotide-binding</keyword>
<dbReference type="GO" id="GO:0004674">
    <property type="term" value="F:protein serine/threonine kinase activity"/>
    <property type="evidence" value="ECO:0007669"/>
    <property type="project" value="UniProtKB-KW"/>
</dbReference>
<evidence type="ECO:0000256" key="2">
    <source>
        <dbReference type="ARBA" id="ARBA00012513"/>
    </source>
</evidence>
<organism evidence="13 14">
    <name type="scientific">Punica granatum</name>
    <name type="common">Pomegranate</name>
    <dbReference type="NCBI Taxonomy" id="22663"/>
    <lineage>
        <taxon>Eukaryota</taxon>
        <taxon>Viridiplantae</taxon>
        <taxon>Streptophyta</taxon>
        <taxon>Embryophyta</taxon>
        <taxon>Tracheophyta</taxon>
        <taxon>Spermatophyta</taxon>
        <taxon>Magnoliopsida</taxon>
        <taxon>eudicotyledons</taxon>
        <taxon>Gunneridae</taxon>
        <taxon>Pentapetalae</taxon>
        <taxon>rosids</taxon>
        <taxon>malvids</taxon>
        <taxon>Myrtales</taxon>
        <taxon>Lythraceae</taxon>
        <taxon>Punica</taxon>
    </lineage>
</organism>
<dbReference type="AlphaFoldDB" id="A0A6P8E914"/>
<keyword evidence="6" id="KW-0418">Kinase</keyword>
<evidence type="ECO:0000256" key="6">
    <source>
        <dbReference type="ARBA" id="ARBA00022777"/>
    </source>
</evidence>
<dbReference type="InterPro" id="IPR008271">
    <property type="entry name" value="Ser/Thr_kinase_AS"/>
</dbReference>
<evidence type="ECO:0000256" key="8">
    <source>
        <dbReference type="ARBA" id="ARBA00047899"/>
    </source>
</evidence>
<dbReference type="RefSeq" id="XP_031403785.1">
    <property type="nucleotide sequence ID" value="XM_031547925.1"/>
</dbReference>
<sequence>MEYYCTESCSSRAGAESYSSSNKSSRRPREKLDVYSSILWRLRELGVEEAWRPGFEDELLAHFRRLPHSYASDMSVEKAEDVLMHKRLLQMAKDPATRPAIEVRRAKASSSNQNCGNSVHSNTLSRVDAQGTAPRSRLRPIYEITISTNDKRKFLSQLTSLMSGLGLNIHEAHAFSTEDGYSLDVFVVACSKEQEAEELKTNLAMEIQKCERSLSPEKHVADANRQEQNGLMHMLKHVDVDFWEIDANLLRFEKKLASGSYGDLYKGTYLSQDVAIKVFRSEHINKALQQEFTQEVFILRKIQHRNIVKFIGASMRPPRLCIVTEYMPGGSVFDFLRKQKDVLHLSTVLRFAIDVSKGMHYLHQNDIIHRDLKAANLLMDENNVVKIADFGVAKIQCQSGVMTAETGTYRWMAPEVIGHKPYNHKADVFSFGIVLWELLTGKLPYEELTPLQAAIGVVQKGLRPKITSYTHPALEQLLNICWQLDPSMRPEFSEIMEILNHIAKLTQE</sequence>
<evidence type="ECO:0000313" key="14">
    <source>
        <dbReference type="RefSeq" id="XP_031403785.1"/>
    </source>
</evidence>
<accession>A0A6P8E914</accession>
<evidence type="ECO:0000256" key="7">
    <source>
        <dbReference type="ARBA" id="ARBA00022840"/>
    </source>
</evidence>
<dbReference type="InterPro" id="IPR051681">
    <property type="entry name" value="Ser/Thr_Kinases-Pseudokinases"/>
</dbReference>
<comment type="catalytic activity">
    <reaction evidence="9">
        <text>L-seryl-[protein] + ATP = O-phospho-L-seryl-[protein] + ADP + H(+)</text>
        <dbReference type="Rhea" id="RHEA:17989"/>
        <dbReference type="Rhea" id="RHEA-COMP:9863"/>
        <dbReference type="Rhea" id="RHEA-COMP:11604"/>
        <dbReference type="ChEBI" id="CHEBI:15378"/>
        <dbReference type="ChEBI" id="CHEBI:29999"/>
        <dbReference type="ChEBI" id="CHEBI:30616"/>
        <dbReference type="ChEBI" id="CHEBI:83421"/>
        <dbReference type="ChEBI" id="CHEBI:456216"/>
        <dbReference type="EC" id="2.7.11.1"/>
    </reaction>
</comment>
<dbReference type="PROSITE" id="PS50011">
    <property type="entry name" value="PROTEIN_KINASE_DOM"/>
    <property type="match status" value="1"/>
</dbReference>
<dbReference type="EC" id="2.7.11.1" evidence="2"/>
<proteinExistence type="inferred from homology"/>
<feature type="compositionally biased region" description="Low complexity" evidence="10">
    <location>
        <begin position="8"/>
        <end position="23"/>
    </location>
</feature>
<evidence type="ECO:0000256" key="4">
    <source>
        <dbReference type="ARBA" id="ARBA00022679"/>
    </source>
</evidence>
<name>A0A6P8E914_PUNGR</name>
<dbReference type="PROSITE" id="PS51671">
    <property type="entry name" value="ACT"/>
    <property type="match status" value="1"/>
</dbReference>
<dbReference type="CDD" id="cd13999">
    <property type="entry name" value="STKc_MAP3K-like"/>
    <property type="match status" value="1"/>
</dbReference>